<dbReference type="PANTHER" id="PTHR43499:SF1">
    <property type="entry name" value="ABC TRANSPORTER I FAMILY MEMBER 1"/>
    <property type="match status" value="1"/>
</dbReference>
<dbReference type="GO" id="GO:0005524">
    <property type="term" value="F:ATP binding"/>
    <property type="evidence" value="ECO:0007669"/>
    <property type="project" value="UniProtKB-KW"/>
</dbReference>
<gene>
    <name evidence="9" type="ORF">SAMN04488056_11185</name>
</gene>
<dbReference type="Gene3D" id="3.40.50.300">
    <property type="entry name" value="P-loop containing nucleotide triphosphate hydrolases"/>
    <property type="match status" value="1"/>
</dbReference>
<dbReference type="InterPro" id="IPR003593">
    <property type="entry name" value="AAA+_ATPase"/>
</dbReference>
<evidence type="ECO:0000256" key="4">
    <source>
        <dbReference type="ARBA" id="ARBA00022748"/>
    </source>
</evidence>
<dbReference type="PROSITE" id="PS50893">
    <property type="entry name" value="ABC_TRANSPORTER_2"/>
    <property type="match status" value="1"/>
</dbReference>
<accession>A0A1I5JD04</accession>
<keyword evidence="10" id="KW-1185">Reference proteome</keyword>
<proteinExistence type="inferred from homology"/>
<dbReference type="InterPro" id="IPR027417">
    <property type="entry name" value="P-loop_NTPase"/>
</dbReference>
<keyword evidence="7" id="KW-0472">Membrane</keyword>
<dbReference type="Pfam" id="PF00005">
    <property type="entry name" value="ABC_tran"/>
    <property type="match status" value="1"/>
</dbReference>
<evidence type="ECO:0000256" key="3">
    <source>
        <dbReference type="ARBA" id="ARBA00022741"/>
    </source>
</evidence>
<dbReference type="InterPro" id="IPR003439">
    <property type="entry name" value="ABC_transporter-like_ATP-bd"/>
</dbReference>
<dbReference type="GO" id="GO:0016887">
    <property type="term" value="F:ATP hydrolysis activity"/>
    <property type="evidence" value="ECO:0007669"/>
    <property type="project" value="InterPro"/>
</dbReference>
<dbReference type="Proteomes" id="UP000199236">
    <property type="component" value="Unassembled WGS sequence"/>
</dbReference>
<sequence length="224" mass="24263">MTLQEDTKLLSVHNLGCIRGGRPVIENISFDLPGGKALVVTGPNGIGKSSLLRTLAGLIKAHAGSMTLEGAEDDLSVGQQAHYFGHADAIKPALSCRENLKFWQTYYGHPTRSPYQAMIEVGIEDLIDLPAAYLSAGQRRRLSLARLLVSYRPLWLLDEPTSALDKASEHKLEVLMAEHLIEGGLIIAATHAPLGLVDPLRLHLDRNLASEPALDDALSEPTAH</sequence>
<evidence type="ECO:0000259" key="8">
    <source>
        <dbReference type="PROSITE" id="PS50893"/>
    </source>
</evidence>
<dbReference type="SMART" id="SM00382">
    <property type="entry name" value="AAA"/>
    <property type="match status" value="1"/>
</dbReference>
<evidence type="ECO:0000313" key="9">
    <source>
        <dbReference type="EMBL" id="SFO70559.1"/>
    </source>
</evidence>
<keyword evidence="2" id="KW-0813">Transport</keyword>
<reference evidence="9 10" key="1">
    <citation type="submission" date="2016-10" db="EMBL/GenBank/DDBJ databases">
        <authorList>
            <person name="de Groot N.N."/>
        </authorList>
    </citation>
    <scope>NUCLEOTIDE SEQUENCE [LARGE SCALE GENOMIC DNA]</scope>
    <source>
        <strain evidence="9 10">CGMCC 1.9157</strain>
    </source>
</reference>
<comment type="similarity">
    <text evidence="1">Belongs to the ABC transporter superfamily.</text>
</comment>
<evidence type="ECO:0000256" key="5">
    <source>
        <dbReference type="ARBA" id="ARBA00022840"/>
    </source>
</evidence>
<keyword evidence="3" id="KW-0547">Nucleotide-binding</keyword>
<keyword evidence="5" id="KW-0067">ATP-binding</keyword>
<dbReference type="PROSITE" id="PS00211">
    <property type="entry name" value="ABC_TRANSPORTER_1"/>
    <property type="match status" value="1"/>
</dbReference>
<protein>
    <submittedName>
        <fullName evidence="9">Heme exporter protein A</fullName>
    </submittedName>
</protein>
<dbReference type="RefSeq" id="WP_090074578.1">
    <property type="nucleotide sequence ID" value="NZ_FOVR01000011.1"/>
</dbReference>
<dbReference type="InterPro" id="IPR005895">
    <property type="entry name" value="ABC_transptr_haem_export_CcmA"/>
</dbReference>
<evidence type="ECO:0000313" key="10">
    <source>
        <dbReference type="Proteomes" id="UP000199236"/>
    </source>
</evidence>
<keyword evidence="6" id="KW-1278">Translocase</keyword>
<organism evidence="9 10">
    <name type="scientific">Cohaesibacter marisflavi</name>
    <dbReference type="NCBI Taxonomy" id="655353"/>
    <lineage>
        <taxon>Bacteria</taxon>
        <taxon>Pseudomonadati</taxon>
        <taxon>Pseudomonadota</taxon>
        <taxon>Alphaproteobacteria</taxon>
        <taxon>Hyphomicrobiales</taxon>
        <taxon>Cohaesibacteraceae</taxon>
    </lineage>
</organism>
<dbReference type="STRING" id="655353.SAMN04488056_11185"/>
<dbReference type="InterPro" id="IPR017871">
    <property type="entry name" value="ABC_transporter-like_CS"/>
</dbReference>
<dbReference type="AlphaFoldDB" id="A0A1I5JD04"/>
<evidence type="ECO:0000256" key="6">
    <source>
        <dbReference type="ARBA" id="ARBA00022967"/>
    </source>
</evidence>
<dbReference type="SUPFAM" id="SSF52540">
    <property type="entry name" value="P-loop containing nucleoside triphosphate hydrolases"/>
    <property type="match status" value="1"/>
</dbReference>
<evidence type="ECO:0000256" key="2">
    <source>
        <dbReference type="ARBA" id="ARBA00022448"/>
    </source>
</evidence>
<evidence type="ECO:0000256" key="7">
    <source>
        <dbReference type="ARBA" id="ARBA00023136"/>
    </source>
</evidence>
<dbReference type="OrthoDB" id="9800654at2"/>
<feature type="domain" description="ABC transporter" evidence="8">
    <location>
        <begin position="7"/>
        <end position="224"/>
    </location>
</feature>
<name>A0A1I5JD04_9HYPH</name>
<dbReference type="NCBIfam" id="TIGR01189">
    <property type="entry name" value="ccmA"/>
    <property type="match status" value="1"/>
</dbReference>
<dbReference type="GO" id="GO:0022857">
    <property type="term" value="F:transmembrane transporter activity"/>
    <property type="evidence" value="ECO:0007669"/>
    <property type="project" value="InterPro"/>
</dbReference>
<keyword evidence="4" id="KW-0201">Cytochrome c-type biogenesis</keyword>
<dbReference type="GO" id="GO:0017004">
    <property type="term" value="P:cytochrome complex assembly"/>
    <property type="evidence" value="ECO:0007669"/>
    <property type="project" value="UniProtKB-KW"/>
</dbReference>
<evidence type="ECO:0000256" key="1">
    <source>
        <dbReference type="ARBA" id="ARBA00005417"/>
    </source>
</evidence>
<dbReference type="EMBL" id="FOVR01000011">
    <property type="protein sequence ID" value="SFO70559.1"/>
    <property type="molecule type" value="Genomic_DNA"/>
</dbReference>
<dbReference type="PANTHER" id="PTHR43499">
    <property type="entry name" value="ABC TRANSPORTER I FAMILY MEMBER 1"/>
    <property type="match status" value="1"/>
</dbReference>